<feature type="domain" description="DUF7834" evidence="2">
    <location>
        <begin position="193"/>
        <end position="417"/>
    </location>
</feature>
<dbReference type="Pfam" id="PF25202">
    <property type="entry name" value="DUF7834"/>
    <property type="match status" value="1"/>
</dbReference>
<gene>
    <name evidence="3" type="ORF">ACFSKV_15825</name>
</gene>
<evidence type="ECO:0000313" key="3">
    <source>
        <dbReference type="EMBL" id="MFD2203045.1"/>
    </source>
</evidence>
<feature type="domain" description="GmrSD restriction endonucleases N-terminal" evidence="1">
    <location>
        <begin position="18"/>
        <end position="181"/>
    </location>
</feature>
<proteinExistence type="predicted"/>
<dbReference type="RefSeq" id="WP_380804851.1">
    <property type="nucleotide sequence ID" value="NZ_JBHUIV010000020.1"/>
</dbReference>
<keyword evidence="4" id="KW-1185">Reference proteome</keyword>
<evidence type="ECO:0000259" key="2">
    <source>
        <dbReference type="Pfam" id="PF25202"/>
    </source>
</evidence>
<dbReference type="InterPro" id="IPR004919">
    <property type="entry name" value="GmrSD_N"/>
</dbReference>
<organism evidence="3 4">
    <name type="scientific">Shivajiella indica</name>
    <dbReference type="NCBI Taxonomy" id="872115"/>
    <lineage>
        <taxon>Bacteria</taxon>
        <taxon>Pseudomonadati</taxon>
        <taxon>Bacteroidota</taxon>
        <taxon>Cytophagia</taxon>
        <taxon>Cytophagales</taxon>
        <taxon>Cyclobacteriaceae</taxon>
        <taxon>Shivajiella</taxon>
    </lineage>
</organism>
<dbReference type="InterPro" id="IPR057156">
    <property type="entry name" value="DUF7834"/>
</dbReference>
<evidence type="ECO:0000259" key="1">
    <source>
        <dbReference type="Pfam" id="PF03235"/>
    </source>
</evidence>
<name>A0ABW5BET9_9BACT</name>
<dbReference type="Pfam" id="PF03235">
    <property type="entry name" value="GmrSD_N"/>
    <property type="match status" value="1"/>
</dbReference>
<comment type="caution">
    <text evidence="3">The sequence shown here is derived from an EMBL/GenBank/DDBJ whole genome shotgun (WGS) entry which is preliminary data.</text>
</comment>
<dbReference type="PANTHER" id="PTHR35149:SF2">
    <property type="entry name" value="DUF262 DOMAIN-CONTAINING PROTEIN"/>
    <property type="match status" value="1"/>
</dbReference>
<reference evidence="4" key="1">
    <citation type="journal article" date="2019" name="Int. J. Syst. Evol. Microbiol.">
        <title>The Global Catalogue of Microorganisms (GCM) 10K type strain sequencing project: providing services to taxonomists for standard genome sequencing and annotation.</title>
        <authorList>
            <consortium name="The Broad Institute Genomics Platform"/>
            <consortium name="The Broad Institute Genome Sequencing Center for Infectious Disease"/>
            <person name="Wu L."/>
            <person name="Ma J."/>
        </authorList>
    </citation>
    <scope>NUCLEOTIDE SEQUENCE [LARGE SCALE GENOMIC DNA]</scope>
    <source>
        <strain evidence="4">KCTC 19812</strain>
    </source>
</reference>
<dbReference type="EMBL" id="JBHUIV010000020">
    <property type="protein sequence ID" value="MFD2203045.1"/>
    <property type="molecule type" value="Genomic_DNA"/>
</dbReference>
<dbReference type="Proteomes" id="UP001597414">
    <property type="component" value="Unassembled WGS sequence"/>
</dbReference>
<protein>
    <submittedName>
        <fullName evidence="3">DUF262 domain-containing protein</fullName>
    </submittedName>
</protein>
<accession>A0ABW5BET9</accession>
<dbReference type="PANTHER" id="PTHR35149">
    <property type="entry name" value="SLL5132 PROTEIN"/>
    <property type="match status" value="1"/>
</dbReference>
<evidence type="ECO:0000313" key="4">
    <source>
        <dbReference type="Proteomes" id="UP001597414"/>
    </source>
</evidence>
<sequence length="442" mass="52355">MSDFKADILHIQELKFAKFRIPEYQRPYVWTIKETRQLWDDILASLQARKTDYRIGTIVLHNNKDQQSLDIVDGQQRLTTLTLLLHLLSPQAKTLVCRPFLQQKQFLHADSIENIKNNGNELAQWIAEELTETERLFHYILQHCSVVQISVSNISEAFQMFDSQNGRGMTLEAYNLLKAFHIRYFNHIADQDKIAYDRAWENAAKSKKDYLKQVISEQLYRTRIWSKLYPAYAFTRKNITEFKGSNMSAIKYPYQNFVNHRELNANGRFIPRMENESLLPSTQINQAIINGTDFFDYVQNYVGMYQLLFEKNELEDELTFFRLFFQEYGTGFKKKGDFYLIELYKSLSMLVFDKFGVLGLRKYYLLLYAYVFRFRLEKKFVKYTSVAQFPAEVIAGIHHAKELLDLNFFRQKALSPISRQANNLNNPIVEQFFKNHFEVKIH</sequence>